<dbReference type="Proteomes" id="UP000037505">
    <property type="component" value="Unassembled WGS sequence"/>
</dbReference>
<dbReference type="AlphaFoldDB" id="A0A0L1IKH1"/>
<keyword evidence="2" id="KW-0719">Serine esterase</keyword>
<organism evidence="11 12">
    <name type="scientific">Aspergillus nomiae NRRL (strain ATCC 15546 / NRRL 13137 / CBS 260.88 / M93)</name>
    <dbReference type="NCBI Taxonomy" id="1509407"/>
    <lineage>
        <taxon>Eukaryota</taxon>
        <taxon>Fungi</taxon>
        <taxon>Dikarya</taxon>
        <taxon>Ascomycota</taxon>
        <taxon>Pezizomycotina</taxon>
        <taxon>Eurotiomycetes</taxon>
        <taxon>Eurotiomycetidae</taxon>
        <taxon>Eurotiales</taxon>
        <taxon>Aspergillaceae</taxon>
        <taxon>Aspergillus</taxon>
        <taxon>Aspergillus subgen. Circumdati</taxon>
    </lineage>
</organism>
<dbReference type="InterPro" id="IPR029058">
    <property type="entry name" value="AB_hydrolase_fold"/>
</dbReference>
<dbReference type="EMBL" id="JNOM01000715">
    <property type="protein sequence ID" value="KNG80059.1"/>
    <property type="molecule type" value="Genomic_DNA"/>
</dbReference>
<accession>A0A0L1IKH1</accession>
<feature type="domain" description="Fungal lipase-type" evidence="10">
    <location>
        <begin position="130"/>
        <end position="262"/>
    </location>
</feature>
<dbReference type="GO" id="GO:0045493">
    <property type="term" value="P:xylan catabolic process"/>
    <property type="evidence" value="ECO:0007669"/>
    <property type="project" value="UniProtKB-KW"/>
</dbReference>
<dbReference type="GO" id="GO:0006629">
    <property type="term" value="P:lipid metabolic process"/>
    <property type="evidence" value="ECO:0007669"/>
    <property type="project" value="InterPro"/>
</dbReference>
<keyword evidence="4 9" id="KW-0732">Signal</keyword>
<comment type="similarity">
    <text evidence="7">Belongs to the AB hydrolase superfamily. FaeA family.</text>
</comment>
<comment type="catalytic activity">
    <reaction evidence="6">
        <text>feruloyl-polysaccharide + H2O = ferulate + polysaccharide.</text>
        <dbReference type="EC" id="3.1.1.73"/>
    </reaction>
</comment>
<keyword evidence="5" id="KW-0378">Hydrolase</keyword>
<dbReference type="SUPFAM" id="SSF53474">
    <property type="entry name" value="alpha/beta-Hydrolases"/>
    <property type="match status" value="1"/>
</dbReference>
<dbReference type="PANTHER" id="PTHR46640">
    <property type="entry name" value="TRIACYLGLYCEROL LIPASE, PUTATIVE (AFU_ORTHOLOGUE AFUA_6G06510)-RELATED"/>
    <property type="match status" value="1"/>
</dbReference>
<reference evidence="11 12" key="1">
    <citation type="submission" date="2014-06" db="EMBL/GenBank/DDBJ databases">
        <title>The Genome of the Aflatoxigenic Filamentous Fungus Aspergillus nomius.</title>
        <authorList>
            <person name="Moore M.G."/>
            <person name="Shannon B.M."/>
            <person name="Brian M.M."/>
        </authorList>
    </citation>
    <scope>NUCLEOTIDE SEQUENCE [LARGE SCALE GENOMIC DNA]</scope>
    <source>
        <strain evidence="11 12">NRRL 13137</strain>
    </source>
</reference>
<evidence type="ECO:0000256" key="3">
    <source>
        <dbReference type="ARBA" id="ARBA00022651"/>
    </source>
</evidence>
<keyword evidence="3" id="KW-0119">Carbohydrate metabolism</keyword>
<keyword evidence="3" id="KW-0858">Xylan degradation</keyword>
<dbReference type="InterPro" id="IPR051299">
    <property type="entry name" value="AB_hydrolase_lip/est"/>
</dbReference>
<dbReference type="Gene3D" id="3.40.50.1820">
    <property type="entry name" value="alpha/beta hydrolase"/>
    <property type="match status" value="1"/>
</dbReference>
<keyword evidence="12" id="KW-1185">Reference proteome</keyword>
<dbReference type="GO" id="GO:0030600">
    <property type="term" value="F:feruloyl esterase activity"/>
    <property type="evidence" value="ECO:0007669"/>
    <property type="project" value="UniProtKB-EC"/>
</dbReference>
<keyword evidence="3" id="KW-0624">Polysaccharide degradation</keyword>
<feature type="chain" id="PRO_5005552861" description="feruloyl esterase" evidence="9">
    <location>
        <begin position="23"/>
        <end position="331"/>
    </location>
</feature>
<feature type="signal peptide" evidence="9">
    <location>
        <begin position="1"/>
        <end position="22"/>
    </location>
</feature>
<evidence type="ECO:0000256" key="9">
    <source>
        <dbReference type="SAM" id="SignalP"/>
    </source>
</evidence>
<dbReference type="Pfam" id="PF01764">
    <property type="entry name" value="Lipase_3"/>
    <property type="match status" value="1"/>
</dbReference>
<dbReference type="RefSeq" id="XP_015400982.1">
    <property type="nucleotide sequence ID" value="XM_015556848.1"/>
</dbReference>
<evidence type="ECO:0000256" key="7">
    <source>
        <dbReference type="ARBA" id="ARBA00037991"/>
    </source>
</evidence>
<proteinExistence type="inferred from homology"/>
<evidence type="ECO:0000313" key="12">
    <source>
        <dbReference type="Proteomes" id="UP000037505"/>
    </source>
</evidence>
<dbReference type="GeneID" id="26813396"/>
<dbReference type="CDD" id="cd00519">
    <property type="entry name" value="Lipase_3"/>
    <property type="match status" value="1"/>
</dbReference>
<dbReference type="PANTHER" id="PTHR46640:SF1">
    <property type="entry name" value="FUNGAL LIPASE-LIKE DOMAIN-CONTAINING PROTEIN-RELATED"/>
    <property type="match status" value="1"/>
</dbReference>
<evidence type="ECO:0000256" key="8">
    <source>
        <dbReference type="ARBA" id="ARBA00041313"/>
    </source>
</evidence>
<comment type="caution">
    <text evidence="11">The sequence shown here is derived from an EMBL/GenBank/DDBJ whole genome shotgun (WGS) entry which is preliminary data.</text>
</comment>
<dbReference type="InterPro" id="IPR002921">
    <property type="entry name" value="Fungal_lipase-type"/>
</dbReference>
<dbReference type="EC" id="3.1.1.73" evidence="1"/>
<evidence type="ECO:0000259" key="10">
    <source>
        <dbReference type="Pfam" id="PF01764"/>
    </source>
</evidence>
<name>A0A0L1IKH1_ASPN3</name>
<sequence>MGILAVTLPFLQIHLPSSPSSAQNAHCNCNTLQSPVPLFGVDNAAADIHLERRGVPPEILTWFTVFSEYSAAATCAANFDSHGSKVVCDPGVCPILQQLDTQVITGFMGHYPGNTTGFLAVDNTNGLIILSFRGTRTPGNTVTDLEYEQVPIYGICGAGCYVHHGYYYAWGNFSQYIMPRVRQLSAQYPQYSIVFTGHSLGGALATLGAVLEGTVNNRPINLYTFGCPQLGNHTFAGFISDNTVGRGYRVTHSDDPVPRAFSTTPLVNRTWQYSTTSPEFWITSGNDQPVTESDVEVIWGIDNKNGNLGTEGMDLAAHNWYIGNMSGCLTN</sequence>
<dbReference type="STRING" id="1509407.A0A0L1IKH1"/>
<gene>
    <name evidence="11" type="ORF">ANOM_011592</name>
</gene>
<evidence type="ECO:0000256" key="6">
    <source>
        <dbReference type="ARBA" id="ARBA00034075"/>
    </source>
</evidence>
<dbReference type="OrthoDB" id="426718at2759"/>
<evidence type="ECO:0000256" key="2">
    <source>
        <dbReference type="ARBA" id="ARBA00022487"/>
    </source>
</evidence>
<evidence type="ECO:0000256" key="5">
    <source>
        <dbReference type="ARBA" id="ARBA00022801"/>
    </source>
</evidence>
<evidence type="ECO:0000256" key="4">
    <source>
        <dbReference type="ARBA" id="ARBA00022729"/>
    </source>
</evidence>
<protein>
    <recommendedName>
        <fullName evidence="1">feruloyl esterase</fullName>
        <ecNumber evidence="1">3.1.1.73</ecNumber>
    </recommendedName>
    <alternativeName>
        <fullName evidence="8">Ferulic acid esterase A</fullName>
    </alternativeName>
</protein>
<evidence type="ECO:0000313" key="11">
    <source>
        <dbReference type="EMBL" id="KNG80059.1"/>
    </source>
</evidence>
<evidence type="ECO:0000256" key="1">
    <source>
        <dbReference type="ARBA" id="ARBA00013091"/>
    </source>
</evidence>